<evidence type="ECO:0000313" key="12">
    <source>
        <dbReference type="Proteomes" id="UP000436088"/>
    </source>
</evidence>
<dbReference type="GO" id="GO:0015271">
    <property type="term" value="F:outward rectifier potassium channel activity"/>
    <property type="evidence" value="ECO:0007669"/>
    <property type="project" value="TreeGrafter"/>
</dbReference>
<evidence type="ECO:0000256" key="4">
    <source>
        <dbReference type="ARBA" id="ARBA00022692"/>
    </source>
</evidence>
<dbReference type="GO" id="GO:0005886">
    <property type="term" value="C:plasma membrane"/>
    <property type="evidence" value="ECO:0007669"/>
    <property type="project" value="TreeGrafter"/>
</dbReference>
<gene>
    <name evidence="11" type="ORF">F3Y22_tig00001120pilonHSYRG00159</name>
</gene>
<dbReference type="SUPFAM" id="SSF81324">
    <property type="entry name" value="Voltage-gated potassium channels"/>
    <property type="match status" value="2"/>
</dbReference>
<dbReference type="Proteomes" id="UP000436088">
    <property type="component" value="Unassembled WGS sequence"/>
</dbReference>
<name>A0A6A3CWS5_HIBSY</name>
<evidence type="ECO:0000256" key="3">
    <source>
        <dbReference type="ARBA" id="ARBA00022448"/>
    </source>
</evidence>
<comment type="subcellular location">
    <subcellularLocation>
        <location evidence="1">Membrane</location>
        <topology evidence="1">Multi-pass membrane protein</topology>
    </subcellularLocation>
</comment>
<feature type="domain" description="Potassium channel" evidence="10">
    <location>
        <begin position="79"/>
        <end position="123"/>
    </location>
</feature>
<keyword evidence="7 9" id="KW-0472">Membrane</keyword>
<dbReference type="EMBL" id="VEPZ02000094">
    <property type="protein sequence ID" value="KAE8733536.1"/>
    <property type="molecule type" value="Genomic_DNA"/>
</dbReference>
<dbReference type="AlphaFoldDB" id="A0A6A3CWS5"/>
<keyword evidence="6" id="KW-0406">Ion transport</keyword>
<keyword evidence="3" id="KW-0813">Transport</keyword>
<organism evidence="11 12">
    <name type="scientific">Hibiscus syriacus</name>
    <name type="common">Rose of Sharon</name>
    <dbReference type="NCBI Taxonomy" id="106335"/>
    <lineage>
        <taxon>Eukaryota</taxon>
        <taxon>Viridiplantae</taxon>
        <taxon>Streptophyta</taxon>
        <taxon>Embryophyta</taxon>
        <taxon>Tracheophyta</taxon>
        <taxon>Spermatophyta</taxon>
        <taxon>Magnoliopsida</taxon>
        <taxon>eudicotyledons</taxon>
        <taxon>Gunneridae</taxon>
        <taxon>Pentapetalae</taxon>
        <taxon>rosids</taxon>
        <taxon>malvids</taxon>
        <taxon>Malvales</taxon>
        <taxon>Malvaceae</taxon>
        <taxon>Malvoideae</taxon>
        <taxon>Hibiscus</taxon>
    </lineage>
</organism>
<keyword evidence="8 11" id="KW-0407">Ion channel</keyword>
<evidence type="ECO:0000256" key="6">
    <source>
        <dbReference type="ARBA" id="ARBA00023065"/>
    </source>
</evidence>
<protein>
    <submittedName>
        <fullName evidence="11">Calcium-activated outward-rectifying potassium channel 1 isoform 1</fullName>
    </submittedName>
</protein>
<evidence type="ECO:0000256" key="9">
    <source>
        <dbReference type="SAM" id="Phobius"/>
    </source>
</evidence>
<evidence type="ECO:0000256" key="1">
    <source>
        <dbReference type="ARBA" id="ARBA00004141"/>
    </source>
</evidence>
<dbReference type="Pfam" id="PF07885">
    <property type="entry name" value="Ion_trans_2"/>
    <property type="match status" value="2"/>
</dbReference>
<evidence type="ECO:0000256" key="7">
    <source>
        <dbReference type="ARBA" id="ARBA00023136"/>
    </source>
</evidence>
<comment type="similarity">
    <text evidence="2">Belongs to the two pore domain potassium channel (TC 1.A.1.7) family.</text>
</comment>
<feature type="domain" description="Potassium channel" evidence="10">
    <location>
        <begin position="35"/>
        <end position="74"/>
    </location>
</feature>
<evidence type="ECO:0000259" key="10">
    <source>
        <dbReference type="Pfam" id="PF07885"/>
    </source>
</evidence>
<keyword evidence="4 9" id="KW-0812">Transmembrane</keyword>
<evidence type="ECO:0000313" key="11">
    <source>
        <dbReference type="EMBL" id="KAE8733536.1"/>
    </source>
</evidence>
<accession>A0A6A3CWS5</accession>
<evidence type="ECO:0000256" key="2">
    <source>
        <dbReference type="ARBA" id="ARBA00010159"/>
    </source>
</evidence>
<keyword evidence="12" id="KW-1185">Reference proteome</keyword>
<dbReference type="PANTHER" id="PTHR11003">
    <property type="entry name" value="POTASSIUM CHANNEL, SUBFAMILY K"/>
    <property type="match status" value="1"/>
</dbReference>
<proteinExistence type="inferred from homology"/>
<reference evidence="11" key="1">
    <citation type="submission" date="2019-09" db="EMBL/GenBank/DDBJ databases">
        <title>Draft genome information of white flower Hibiscus syriacus.</title>
        <authorList>
            <person name="Kim Y.-M."/>
        </authorList>
    </citation>
    <scope>NUCLEOTIDE SEQUENCE [LARGE SCALE GENOMIC DNA]</scope>
    <source>
        <strain evidence="11">YM2019G1</strain>
    </source>
</reference>
<comment type="caution">
    <text evidence="11">The sequence shown here is derived from an EMBL/GenBank/DDBJ whole genome shotgun (WGS) entry which is preliminary data.</text>
</comment>
<dbReference type="InterPro" id="IPR013099">
    <property type="entry name" value="K_chnl_dom"/>
</dbReference>
<dbReference type="GO" id="GO:0030322">
    <property type="term" value="P:stabilization of membrane potential"/>
    <property type="evidence" value="ECO:0007669"/>
    <property type="project" value="TreeGrafter"/>
</dbReference>
<keyword evidence="5 9" id="KW-1133">Transmembrane helix</keyword>
<evidence type="ECO:0000256" key="8">
    <source>
        <dbReference type="ARBA" id="ARBA00023303"/>
    </source>
</evidence>
<dbReference type="GO" id="GO:0009705">
    <property type="term" value="C:plant-type vacuole membrane"/>
    <property type="evidence" value="ECO:0007669"/>
    <property type="project" value="TreeGrafter"/>
</dbReference>
<dbReference type="InterPro" id="IPR003280">
    <property type="entry name" value="2pore_dom_K_chnl"/>
</dbReference>
<feature type="transmembrane region" description="Helical" evidence="9">
    <location>
        <begin position="22"/>
        <end position="39"/>
    </location>
</feature>
<sequence length="158" mass="17725">MAVNCAFRSVIRMVLLDLKKLGMYYGIYTVLGALSFSVLMNHMRGHKTNNFVDSLYMCVVTMTTVGYGYLYPAVPFRNCTMTTVGFGDVSFSSESGRTFGMIWIFTGTSCLGQLFLYMADVYTDIEAKKLVKWVIASIVIDRNEIEAADDLEKDEVHG</sequence>
<dbReference type="Gene3D" id="1.10.287.70">
    <property type="match status" value="2"/>
</dbReference>
<feature type="transmembrane region" description="Helical" evidence="9">
    <location>
        <begin position="51"/>
        <end position="71"/>
    </location>
</feature>
<dbReference type="GO" id="GO:0022841">
    <property type="term" value="F:potassium ion leak channel activity"/>
    <property type="evidence" value="ECO:0007669"/>
    <property type="project" value="TreeGrafter"/>
</dbReference>
<dbReference type="PANTHER" id="PTHR11003:SF277">
    <property type="entry name" value="TWO-PORE POTASSIUM CHANNEL 1-LIKE"/>
    <property type="match status" value="1"/>
</dbReference>
<evidence type="ECO:0000256" key="5">
    <source>
        <dbReference type="ARBA" id="ARBA00022989"/>
    </source>
</evidence>